<sequence>MATTYRQATTNNKQAQATHRSKECSDKKTMNKRMWRAKNMAAKESPKSTTKITKLPEFPTKFPQQPEIAKLTQ</sequence>
<feature type="compositionally biased region" description="Basic and acidic residues" evidence="1">
    <location>
        <begin position="20"/>
        <end position="29"/>
    </location>
</feature>
<evidence type="ECO:0000313" key="3">
    <source>
        <dbReference type="Proteomes" id="UP000187203"/>
    </source>
</evidence>
<evidence type="ECO:0000313" key="2">
    <source>
        <dbReference type="EMBL" id="OMO83942.1"/>
    </source>
</evidence>
<feature type="region of interest" description="Disordered" evidence="1">
    <location>
        <begin position="1"/>
        <end position="73"/>
    </location>
</feature>
<name>A0A1R3IMZ2_9ROSI</name>
<reference evidence="3" key="1">
    <citation type="submission" date="2013-09" db="EMBL/GenBank/DDBJ databases">
        <title>Corchorus olitorius genome sequencing.</title>
        <authorList>
            <person name="Alam M."/>
            <person name="Haque M.S."/>
            <person name="Islam M.S."/>
            <person name="Emdad E.M."/>
            <person name="Islam M.M."/>
            <person name="Ahmed B."/>
            <person name="Halim A."/>
            <person name="Hossen Q.M.M."/>
            <person name="Hossain M.Z."/>
            <person name="Ahmed R."/>
            <person name="Khan M.M."/>
            <person name="Islam R."/>
            <person name="Rashid M.M."/>
            <person name="Khan S.A."/>
            <person name="Rahman M.S."/>
            <person name="Alam M."/>
            <person name="Yahiya A.S."/>
            <person name="Khan M.S."/>
            <person name="Azam M.S."/>
            <person name="Haque T."/>
            <person name="Lashkar M.Z.H."/>
            <person name="Akhand A.I."/>
            <person name="Morshed G."/>
            <person name="Roy S."/>
            <person name="Uddin K.S."/>
            <person name="Rabeya T."/>
            <person name="Hossain A.S."/>
            <person name="Chowdhury A."/>
            <person name="Snigdha A.R."/>
            <person name="Mortoza M.S."/>
            <person name="Matin S.A."/>
            <person name="Hoque S.M.E."/>
            <person name="Islam M.K."/>
            <person name="Roy D.K."/>
            <person name="Haider R."/>
            <person name="Moosa M.M."/>
            <person name="Elias S.M."/>
            <person name="Hasan A.M."/>
            <person name="Jahan S."/>
            <person name="Shafiuddin M."/>
            <person name="Mahmood N."/>
            <person name="Shommy N.S."/>
        </authorList>
    </citation>
    <scope>NUCLEOTIDE SEQUENCE [LARGE SCALE GENOMIC DNA]</scope>
    <source>
        <strain evidence="3">cv. O-4</strain>
    </source>
</reference>
<proteinExistence type="predicted"/>
<evidence type="ECO:0000256" key="1">
    <source>
        <dbReference type="SAM" id="MobiDB-lite"/>
    </source>
</evidence>
<dbReference type="EMBL" id="AWUE01017907">
    <property type="protein sequence ID" value="OMO83942.1"/>
    <property type="molecule type" value="Genomic_DNA"/>
</dbReference>
<dbReference type="Proteomes" id="UP000187203">
    <property type="component" value="Unassembled WGS sequence"/>
</dbReference>
<accession>A0A1R3IMZ2</accession>
<gene>
    <name evidence="2" type="ORF">COLO4_22306</name>
</gene>
<keyword evidence="3" id="KW-1185">Reference proteome</keyword>
<dbReference type="AlphaFoldDB" id="A0A1R3IMZ2"/>
<protein>
    <submittedName>
        <fullName evidence="2">Uncharacterized protein</fullName>
    </submittedName>
</protein>
<organism evidence="2 3">
    <name type="scientific">Corchorus olitorius</name>
    <dbReference type="NCBI Taxonomy" id="93759"/>
    <lineage>
        <taxon>Eukaryota</taxon>
        <taxon>Viridiplantae</taxon>
        <taxon>Streptophyta</taxon>
        <taxon>Embryophyta</taxon>
        <taxon>Tracheophyta</taxon>
        <taxon>Spermatophyta</taxon>
        <taxon>Magnoliopsida</taxon>
        <taxon>eudicotyledons</taxon>
        <taxon>Gunneridae</taxon>
        <taxon>Pentapetalae</taxon>
        <taxon>rosids</taxon>
        <taxon>malvids</taxon>
        <taxon>Malvales</taxon>
        <taxon>Malvaceae</taxon>
        <taxon>Grewioideae</taxon>
        <taxon>Apeibeae</taxon>
        <taxon>Corchorus</taxon>
    </lineage>
</organism>
<comment type="caution">
    <text evidence="2">The sequence shown here is derived from an EMBL/GenBank/DDBJ whole genome shotgun (WGS) entry which is preliminary data.</text>
</comment>
<feature type="compositionally biased region" description="Polar residues" evidence="1">
    <location>
        <begin position="1"/>
        <end position="18"/>
    </location>
</feature>